<gene>
    <name evidence="1" type="ORF">SASPL_129752</name>
</gene>
<reference evidence="1" key="1">
    <citation type="submission" date="2018-01" db="EMBL/GenBank/DDBJ databases">
        <authorList>
            <person name="Mao J.F."/>
        </authorList>
    </citation>
    <scope>NUCLEOTIDE SEQUENCE</scope>
    <source>
        <strain evidence="1">Huo1</strain>
        <tissue evidence="1">Leaf</tissue>
    </source>
</reference>
<evidence type="ECO:0000313" key="2">
    <source>
        <dbReference type="Proteomes" id="UP000298416"/>
    </source>
</evidence>
<name>A0A8X8XDW8_SALSN</name>
<comment type="caution">
    <text evidence="1">The sequence shown here is derived from an EMBL/GenBank/DDBJ whole genome shotgun (WGS) entry which is preliminary data.</text>
</comment>
<reference evidence="1" key="2">
    <citation type="submission" date="2020-08" db="EMBL/GenBank/DDBJ databases">
        <title>Plant Genome Project.</title>
        <authorList>
            <person name="Zhang R.-G."/>
        </authorList>
    </citation>
    <scope>NUCLEOTIDE SEQUENCE</scope>
    <source>
        <strain evidence="1">Huo1</strain>
        <tissue evidence="1">Leaf</tissue>
    </source>
</reference>
<accession>A0A8X8XDW8</accession>
<dbReference type="Proteomes" id="UP000298416">
    <property type="component" value="Unassembled WGS sequence"/>
</dbReference>
<sequence length="104" mass="12053">MSLDTARSMIKWKDLPRAFWAEAIATATYLLNRCPTKSVRNMIPEEEIKDEAERIRKLKARRCTNYESVDESGEDNVNLICFYMDVDPVAYADAVQYGKWKIAI</sequence>
<protein>
    <submittedName>
        <fullName evidence="1">Uncharacterized protein</fullName>
    </submittedName>
</protein>
<organism evidence="1">
    <name type="scientific">Salvia splendens</name>
    <name type="common">Scarlet sage</name>
    <dbReference type="NCBI Taxonomy" id="180675"/>
    <lineage>
        <taxon>Eukaryota</taxon>
        <taxon>Viridiplantae</taxon>
        <taxon>Streptophyta</taxon>
        <taxon>Embryophyta</taxon>
        <taxon>Tracheophyta</taxon>
        <taxon>Spermatophyta</taxon>
        <taxon>Magnoliopsida</taxon>
        <taxon>eudicotyledons</taxon>
        <taxon>Gunneridae</taxon>
        <taxon>Pentapetalae</taxon>
        <taxon>asterids</taxon>
        <taxon>lamiids</taxon>
        <taxon>Lamiales</taxon>
        <taxon>Lamiaceae</taxon>
        <taxon>Nepetoideae</taxon>
        <taxon>Mentheae</taxon>
        <taxon>Salviinae</taxon>
        <taxon>Salvia</taxon>
        <taxon>Salvia subgen. Calosphace</taxon>
        <taxon>core Calosphace</taxon>
    </lineage>
</organism>
<evidence type="ECO:0000313" key="1">
    <source>
        <dbReference type="EMBL" id="KAG6411668.1"/>
    </source>
</evidence>
<keyword evidence="2" id="KW-1185">Reference proteome</keyword>
<dbReference type="EMBL" id="PNBA02000010">
    <property type="protein sequence ID" value="KAG6411668.1"/>
    <property type="molecule type" value="Genomic_DNA"/>
</dbReference>
<proteinExistence type="predicted"/>
<dbReference type="AlphaFoldDB" id="A0A8X8XDW8"/>